<dbReference type="AlphaFoldDB" id="A0A1B8ARU6"/>
<dbReference type="Proteomes" id="UP000091967">
    <property type="component" value="Unassembled WGS sequence"/>
</dbReference>
<proteinExistence type="predicted"/>
<evidence type="ECO:0000313" key="1">
    <source>
        <dbReference type="EMBL" id="OBS23233.1"/>
    </source>
</evidence>
<protein>
    <submittedName>
        <fullName evidence="1">Uncharacterized protein</fullName>
    </submittedName>
</protein>
<gene>
    <name evidence="1" type="ORF">FPOA_03786</name>
</gene>
<comment type="caution">
    <text evidence="1">The sequence shown here is derived from an EMBL/GenBank/DDBJ whole genome shotgun (WGS) entry which is preliminary data.</text>
</comment>
<name>A0A1B8ARU6_FUSPO</name>
<evidence type="ECO:0000313" key="2">
    <source>
        <dbReference type="Proteomes" id="UP000091967"/>
    </source>
</evidence>
<organism evidence="1 2">
    <name type="scientific">Fusarium poae</name>
    <dbReference type="NCBI Taxonomy" id="36050"/>
    <lineage>
        <taxon>Eukaryota</taxon>
        <taxon>Fungi</taxon>
        <taxon>Dikarya</taxon>
        <taxon>Ascomycota</taxon>
        <taxon>Pezizomycotina</taxon>
        <taxon>Sordariomycetes</taxon>
        <taxon>Hypocreomycetidae</taxon>
        <taxon>Hypocreales</taxon>
        <taxon>Nectriaceae</taxon>
        <taxon>Fusarium</taxon>
    </lineage>
</organism>
<keyword evidence="2" id="KW-1185">Reference proteome</keyword>
<accession>A0A1B8ARU6</accession>
<reference evidence="1 2" key="1">
    <citation type="submission" date="2016-06" db="EMBL/GenBank/DDBJ databases">
        <title>Living apart together: crosstalk between the core and supernumerary genomes in a fungal plant pathogen.</title>
        <authorList>
            <person name="Vanheule A."/>
            <person name="Audenaert K."/>
            <person name="Warris S."/>
            <person name="Van De Geest H."/>
            <person name="Schijlen E."/>
            <person name="Hofte M."/>
            <person name="De Saeger S."/>
            <person name="Haesaert G."/>
            <person name="Waalwijk C."/>
            <person name="Van Der Lee T."/>
        </authorList>
    </citation>
    <scope>NUCLEOTIDE SEQUENCE [LARGE SCALE GENOMIC DNA]</scope>
    <source>
        <strain evidence="1 2">2516</strain>
    </source>
</reference>
<sequence>METLNPAKPTIKAQAGKIKGQLDEAIGLLQSLKRRHQDNPEETEELNQHVATLSSAKEYVQKVYLNPSLQTPNLDDTLSDFEDIAEDLVNTLGGRKVSLRLLKGRISGVKDVITALKMQFPGNFLEVNNNTLERGVGINGVVGEWDATLRMFQKVEGNKATDGIQINGFLKGNADAINKMFVATQPFTKKLGEENDVFRKNDKESGQQ</sequence>
<dbReference type="EMBL" id="LYXU01000002">
    <property type="protein sequence ID" value="OBS23233.1"/>
    <property type="molecule type" value="Genomic_DNA"/>
</dbReference>